<dbReference type="GO" id="GO:0005576">
    <property type="term" value="C:extracellular region"/>
    <property type="evidence" value="ECO:0007669"/>
    <property type="project" value="UniProtKB-UniRule"/>
</dbReference>
<comment type="catalytic activity">
    <reaction evidence="1">
        <text>S-ubiquitinyl-[E2 ubiquitin-conjugating enzyme]-L-cysteine + [acceptor protein]-L-lysine = [E2 ubiquitin-conjugating enzyme]-L-cysteine + N(6)-ubiquitinyl-[acceptor protein]-L-lysine.</text>
        <dbReference type="EC" id="2.3.2.27"/>
    </reaction>
</comment>
<dbReference type="Gene3D" id="1.20.58.360">
    <property type="entry name" value="Shigella T3SS effector IpaH defines"/>
    <property type="match status" value="1"/>
</dbReference>
<dbReference type="PROSITE" id="PS52053">
    <property type="entry name" value="NEL"/>
    <property type="match status" value="1"/>
</dbReference>
<evidence type="ECO:0000256" key="5">
    <source>
        <dbReference type="ARBA" id="ARBA00023026"/>
    </source>
</evidence>
<dbReference type="InterPro" id="IPR029487">
    <property type="entry name" value="NEL_dom"/>
</dbReference>
<dbReference type="Pfam" id="PF14496">
    <property type="entry name" value="NEL"/>
    <property type="match status" value="1"/>
</dbReference>
<feature type="domain" description="NEL" evidence="7">
    <location>
        <begin position="1597"/>
        <end position="1910"/>
    </location>
</feature>
<dbReference type="RefSeq" id="WP_135291407.1">
    <property type="nucleotide sequence ID" value="NZ_QUZU01000038.1"/>
</dbReference>
<dbReference type="OrthoDB" id="1467561at2"/>
<evidence type="ECO:0000256" key="4">
    <source>
        <dbReference type="ARBA" id="ARBA00022737"/>
    </source>
</evidence>
<comment type="similarity">
    <text evidence="6">Belongs to the LRR-containing bacterial E3 ligase family.</text>
</comment>
<evidence type="ECO:0000256" key="2">
    <source>
        <dbReference type="ARBA" id="ARBA00012483"/>
    </source>
</evidence>
<reference evidence="8 9" key="1">
    <citation type="journal article" date="2019" name="Syst. Appl. Microbiol.">
        <title>New species of pathogenic Pseudomonas isolated from citrus in Tunisia: Proposal of Pseudomonas kairouanensis sp. nov. and Pseudomonas nabeulensis sp. nov.</title>
        <authorList>
            <person name="Oueslati M."/>
            <person name="Mulet M."/>
            <person name="Gomila M."/>
            <person name="Berge O."/>
            <person name="Hajlaoui M.R."/>
            <person name="Lalucat J."/>
            <person name="Sadfi-Zouaoui N."/>
            <person name="Garcia-Valdes E."/>
        </authorList>
    </citation>
    <scope>NUCLEOTIDE SEQUENCE [LARGE SCALE GENOMIC DNA]</scope>
    <source>
        <strain evidence="8 9">KC12</strain>
    </source>
</reference>
<keyword evidence="6" id="KW-0808">Transferase</keyword>
<dbReference type="SMART" id="SM00369">
    <property type="entry name" value="LRR_TYP"/>
    <property type="match status" value="6"/>
</dbReference>
<evidence type="ECO:0000313" key="8">
    <source>
        <dbReference type="EMBL" id="TFY85843.1"/>
    </source>
</evidence>
<dbReference type="EMBL" id="QUZU01000038">
    <property type="protein sequence ID" value="TFY85843.1"/>
    <property type="molecule type" value="Genomic_DNA"/>
</dbReference>
<dbReference type="Pfam" id="PF20178">
    <property type="entry name" value="ToxA_N"/>
    <property type="match status" value="1"/>
</dbReference>
<dbReference type="GO" id="GO:0016567">
    <property type="term" value="P:protein ubiquitination"/>
    <property type="evidence" value="ECO:0007669"/>
    <property type="project" value="InterPro"/>
</dbReference>
<dbReference type="EC" id="2.3.2.27" evidence="2"/>
<keyword evidence="9" id="KW-1185">Reference proteome</keyword>
<feature type="active site" description="Glycyl thioester intermediate" evidence="6">
    <location>
        <position position="1684"/>
    </location>
</feature>
<keyword evidence="3" id="KW-0433">Leucine-rich repeat</keyword>
<evidence type="ECO:0000313" key="9">
    <source>
        <dbReference type="Proteomes" id="UP000297391"/>
    </source>
</evidence>
<accession>A0A4Z0AHM4</accession>
<keyword evidence="5" id="KW-0843">Virulence</keyword>
<dbReference type="GO" id="GO:0005737">
    <property type="term" value="C:cytoplasm"/>
    <property type="evidence" value="ECO:0007669"/>
    <property type="project" value="TreeGrafter"/>
</dbReference>
<dbReference type="Gene3D" id="3.80.10.10">
    <property type="entry name" value="Ribonuclease Inhibitor"/>
    <property type="match status" value="2"/>
</dbReference>
<comment type="caution">
    <text evidence="8">The sequence shown here is derived from an EMBL/GenBank/DDBJ whole genome shotgun (WGS) entry which is preliminary data.</text>
</comment>
<keyword evidence="4" id="KW-0677">Repeat</keyword>
<dbReference type="PANTHER" id="PTHR48051:SF1">
    <property type="entry name" value="RAS SUPPRESSOR PROTEIN 1"/>
    <property type="match status" value="1"/>
</dbReference>
<dbReference type="InterPro" id="IPR003591">
    <property type="entry name" value="Leu-rich_rpt_typical-subtyp"/>
</dbReference>
<evidence type="ECO:0000256" key="3">
    <source>
        <dbReference type="ARBA" id="ARBA00022614"/>
    </source>
</evidence>
<dbReference type="InterPro" id="IPR046673">
    <property type="entry name" value="ToxA_N"/>
</dbReference>
<dbReference type="GO" id="GO:0061630">
    <property type="term" value="F:ubiquitin protein ligase activity"/>
    <property type="evidence" value="ECO:0007669"/>
    <property type="project" value="UniProtKB-EC"/>
</dbReference>
<dbReference type="Proteomes" id="UP000297391">
    <property type="component" value="Unassembled WGS sequence"/>
</dbReference>
<dbReference type="InterPro" id="IPR001611">
    <property type="entry name" value="Leu-rich_rpt"/>
</dbReference>
<keyword evidence="6" id="KW-0833">Ubl conjugation pathway</keyword>
<keyword evidence="6" id="KW-0964">Secreted</keyword>
<keyword evidence="6" id="KW-1035">Host cytoplasm</keyword>
<dbReference type="PROSITE" id="PS51450">
    <property type="entry name" value="LRR"/>
    <property type="match status" value="2"/>
</dbReference>
<dbReference type="PANTHER" id="PTHR48051">
    <property type="match status" value="1"/>
</dbReference>
<evidence type="ECO:0000259" key="7">
    <source>
        <dbReference type="PROSITE" id="PS52053"/>
    </source>
</evidence>
<gene>
    <name evidence="8" type="ORF">DYL59_23985</name>
</gene>
<dbReference type="SUPFAM" id="SSF52058">
    <property type="entry name" value="L domain-like"/>
    <property type="match status" value="2"/>
</dbReference>
<dbReference type="InterPro" id="IPR032675">
    <property type="entry name" value="LRR_dom_sf"/>
</dbReference>
<comment type="PTM">
    <text evidence="6">Ubiquitinated in the presence of host E1 ubiquitin-activating enzyme, E2 ubiquitin-conjugating enzyme and ubiquitin.</text>
</comment>
<sequence length="1910" mass="212365">MPVDTPRLEPQTAAYEVIKQKVPAWLTQASATTRGAVKAAPTHEVDWLASLTASERRQLQHYTSACAHSQNALDQAMAGLPSVEVFAKPLLAAALKAQFGIEPDLDSTYVDLRKPVELGAFGIRIGSFSVLTLSLLQAALHNFEEGECAADAFGPTSGFKSGPAEHDASVALGISIESFLSVCRRLDIGTQYQSRLTAFFHNASGLRDLVIQAQKDALQAAAYTALLKQDIEPGDYAVIGAVIAGNPEIRDNGKPVWFNDLSLMGLRLSGCTAFVAADKHQHAQAVLVYIPHDPLHPLKKYASLQDLQAELTRQLMDGAKAGAGLTPYQGFLKNYIAYPDQPTYLRRLTEDASEQPRDPYSPLRIGQYILPFVSTTLSLLVGPKQLPPPPPTAREPIKDPNFYIQVIAKREPWQDNVELWGDSFDKLRDKLIADARGHAVPTADVDAAVRARKIAALESAGLLALNLVSMFVPGLGEVMMAVMAAQLLYETFEGVVEWHEGDREAALGHLTDVAENLVFIGVMAAGGRVVGKALSTPAVIEQLKPVSLPDGQQKLWKADLAPYKVAVQLAPDAKPDVLGLYAHQGQRVLPLEGDHFAVAYDPQTAEYRIQHPERPQAYAPHLEHNHEGAWQHELEHPLTWDDGTTLRRSGEPVQGLSAERLRQACEASGIEADALRAGHLDQEPVPLALADTLQRFKVADEVATFITQMKSHDALEYAKADPVLQMDLLRRRGLLPEESYVVLERDGTQVWSDPLLPGQARRAIVLPDGAQARGELLQEVLGYFQDVDPSLSEFPGQAGESLPERARQLRHYLGTEVQSFENTLVEERYKARTISHHPDTARVQAQFPSLPGAMAEHLLKTLSDDQLHSFRSTGQLPINVLEQAQWQTQELRLTRAWEGLFVESLATADTPRLQALGTRSRESLRAALLEQPLRKPAYDPSMRLLGGGRGVRQLVDTAANALRSPPERVRRLFPDYTEEETEALLRSLGTEVRSGLSRLEDEYATLKRDLKHWVRDNAPSVSTTAFDRQGGFVKTFADAIKRCWRRQANTLSIAPGHPLNLPALTADFSHVQELELTNTPWNSDAQTFLNNFKQLKRLRIREAGLAELPEGLEQMSQLTQLRLRQNHIRLTPEGGEQLAQLNQLELLDLALNPLERAPDFSGMPHLRYVDLSQTGLEQWPTGLRDQSDLRELNLRDNRLRTIPREHLEPPAEYAEQMIRINQVTSIRGNHLSAQTEQALDDYWRRLSHTHPDMLLNGRGDSFSVESPPIVQVRRMYPNYDIGQCRQFIWNLGEDAQIQLHRMLEEYNELRAQLDGWVFSGGGARQRYIRMDQVLENLAQRDDRVMARTRILACWRQETPMRFAADRTPIGLELDLSGLTLPSLPDLEADFSHVGSVKLTGMNLSTSPEGFLSGFRGVRWLDLSNNQLRELPPAVGQMHGLTRLFLSDNQIRLTPASARVLAERTTLRALWMNHNPLGIAPDFSHIPDMRSVRLSGTDIQRWPAGLESQLLLDDIDLSHNQLTSLPEHIVAPTEQQLERSVRLSRITNVGNNPLTEAALQQVRAYATRLEEGGQLEIGRPLRLISTALGLRSPVVARPLGAGFERWTQGLDAQQVARRTAQWSTLRDDPGSPGFFQVLSDVDAPPAARDDLQRRVWNVIDSITEPNVESAALREEMFTWAGRAACCDRAALSFSNLEVMQMVYRAKAAAGDAAQGPALLKLARGLFRLDEVEKTALRCIAERTEQIQNDPQLSLQAKRQAIAMIEEVEVRLAYRYGLKDDLELPGQPSQVRFTRLGNVAAKDLSDARARILALNNSPQERQALLSRDFWKDYLTHKHRAQFDVLSKPFHEQLAQLLEQVEAGGLARADYDTQALGLQDQLGIAEAGLIERLTDAELTVHPQPGPPSGASGV</sequence>
<keyword evidence="6" id="KW-0832">Ubl conjugation</keyword>
<dbReference type="Pfam" id="PF00560">
    <property type="entry name" value="LRR_1"/>
    <property type="match status" value="1"/>
</dbReference>
<dbReference type="InterPro" id="IPR050216">
    <property type="entry name" value="LRR_domain-containing"/>
</dbReference>
<protein>
    <recommendedName>
        <fullName evidence="2">RING-type E3 ubiquitin transferase</fullName>
        <ecNumber evidence="2">2.3.2.27</ecNumber>
    </recommendedName>
</protein>
<name>A0A4Z0AHM4_9PSED</name>
<evidence type="ECO:0000256" key="6">
    <source>
        <dbReference type="PROSITE-ProRule" id="PRU01398"/>
    </source>
</evidence>
<organism evidence="8 9">
    <name type="scientific">Pseudomonas kairouanensis</name>
    <dbReference type="NCBI Taxonomy" id="2293832"/>
    <lineage>
        <taxon>Bacteria</taxon>
        <taxon>Pseudomonadati</taxon>
        <taxon>Pseudomonadota</taxon>
        <taxon>Gammaproteobacteria</taxon>
        <taxon>Pseudomonadales</taxon>
        <taxon>Pseudomonadaceae</taxon>
        <taxon>Pseudomonas</taxon>
    </lineage>
</organism>
<proteinExistence type="inferred from homology"/>
<evidence type="ECO:0000256" key="1">
    <source>
        <dbReference type="ARBA" id="ARBA00000900"/>
    </source>
</evidence>